<protein>
    <recommendedName>
        <fullName evidence="2">Cyclic nucleotide-binding domain-containing protein</fullName>
    </recommendedName>
</protein>
<dbReference type="InterPro" id="IPR014710">
    <property type="entry name" value="RmlC-like_jellyroll"/>
</dbReference>
<keyword evidence="4" id="KW-1185">Reference proteome</keyword>
<dbReference type="GO" id="GO:0030552">
    <property type="term" value="F:cAMP binding"/>
    <property type="evidence" value="ECO:0007669"/>
    <property type="project" value="TreeGrafter"/>
</dbReference>
<dbReference type="PROSITE" id="PS50042">
    <property type="entry name" value="CNMP_BINDING_3"/>
    <property type="match status" value="1"/>
</dbReference>
<dbReference type="GO" id="GO:0005829">
    <property type="term" value="C:cytosol"/>
    <property type="evidence" value="ECO:0007669"/>
    <property type="project" value="TreeGrafter"/>
</dbReference>
<evidence type="ECO:0000313" key="4">
    <source>
        <dbReference type="Proteomes" id="UP000041254"/>
    </source>
</evidence>
<feature type="compositionally biased region" description="Low complexity" evidence="1">
    <location>
        <begin position="282"/>
        <end position="300"/>
    </location>
</feature>
<dbReference type="InterPro" id="IPR000595">
    <property type="entry name" value="cNMP-bd_dom"/>
</dbReference>
<dbReference type="InParanoid" id="A0A0G4H6J4"/>
<sequence length="675" mass="72672">MQADVSVLPATPIPPPSPSPEPAICVIDCTGATVQSALPPLLRCYTGGLVDYRPPLSVGPTAPSARDYLKDTLMAKLGEAIEQLLHKADKDGAIALTMTTLRKKRAPSSHVGQAGQSQKEAEEEEEVPDVEGEGEERAEDDTVIEDEHDKLAEEGHQDESGSQASDGQGALDTERERGGSSDSIASVASRRITHVVSQRGSVTSIGSHVETPSSVTHKGPKQKLAASFAELAPIVHERPTPPLFDPILWLGHYLKYGTDVTAEEDEPGKEEEPQKRASVTFSSAQPPAAAADATPSPITSLHGQPSMPLDLSHVGPTEGPTIITPRSIGMRPAPDAFLEDLVKIAADAAAEEWQGPDVGKSDEEVEAVRAAFSKDIFFSSLNEDEQADLIRAMSRVDLTQGQILIREGEETTDVYLLEQGSLECYTIARVASDGGKESTTVAGEQPETHELLLALTTLSPGDTFGELACLYGIPRTCFVKCVSEAAVVWQMDAISAKRLFIGPALTSLELDPIFIDNHPLCDRRRLSPFERVNFLRSAVSSSFEKGQILLDVDVSESAVRQGVSSGADLFIVYEGECEAEVAASDDPTESGPHQPGDKIILKKGDWFGGSAFDVERDDRGIIRPLIFVASEFHEPIRFKTVKGLSVGEVYVLGWERLNAVLLDSLAELLRIHQLP</sequence>
<dbReference type="EMBL" id="CDMY01001040">
    <property type="protein sequence ID" value="CEM39490.1"/>
    <property type="molecule type" value="Genomic_DNA"/>
</dbReference>
<accession>A0A0G4H6J4</accession>
<dbReference type="AlphaFoldDB" id="A0A0G4H6J4"/>
<feature type="compositionally biased region" description="Acidic residues" evidence="1">
    <location>
        <begin position="121"/>
        <end position="144"/>
    </location>
</feature>
<dbReference type="Pfam" id="PF00027">
    <property type="entry name" value="cNMP_binding"/>
    <property type="match status" value="1"/>
</dbReference>
<reference evidence="3 4" key="1">
    <citation type="submission" date="2014-11" db="EMBL/GenBank/DDBJ databases">
        <authorList>
            <person name="Zhu J."/>
            <person name="Qi W."/>
            <person name="Song R."/>
        </authorList>
    </citation>
    <scope>NUCLEOTIDE SEQUENCE [LARGE SCALE GENOMIC DNA]</scope>
</reference>
<dbReference type="PANTHER" id="PTHR11635">
    <property type="entry name" value="CAMP-DEPENDENT PROTEIN KINASE REGULATORY CHAIN"/>
    <property type="match status" value="1"/>
</dbReference>
<gene>
    <name evidence="3" type="ORF">Vbra_10705</name>
</gene>
<organism evidence="3 4">
    <name type="scientific">Vitrella brassicaformis (strain CCMP3155)</name>
    <dbReference type="NCBI Taxonomy" id="1169540"/>
    <lineage>
        <taxon>Eukaryota</taxon>
        <taxon>Sar</taxon>
        <taxon>Alveolata</taxon>
        <taxon>Colpodellida</taxon>
        <taxon>Vitrellaceae</taxon>
        <taxon>Vitrella</taxon>
    </lineage>
</organism>
<dbReference type="STRING" id="1169540.A0A0G4H6J4"/>
<feature type="domain" description="Cyclic nucleotide-binding" evidence="2">
    <location>
        <begin position="377"/>
        <end position="500"/>
    </location>
</feature>
<dbReference type="PANTHER" id="PTHR11635:SF152">
    <property type="entry name" value="CAMP-DEPENDENT PROTEIN KINASE TYPE I REGULATORY SUBUNIT-RELATED"/>
    <property type="match status" value="1"/>
</dbReference>
<name>A0A0G4H6J4_VITBC</name>
<dbReference type="InterPro" id="IPR018490">
    <property type="entry name" value="cNMP-bd_dom_sf"/>
</dbReference>
<dbReference type="Proteomes" id="UP000041254">
    <property type="component" value="Unassembled WGS sequence"/>
</dbReference>
<evidence type="ECO:0000256" key="1">
    <source>
        <dbReference type="SAM" id="MobiDB-lite"/>
    </source>
</evidence>
<dbReference type="SUPFAM" id="SSF51206">
    <property type="entry name" value="cAMP-binding domain-like"/>
    <property type="match status" value="1"/>
</dbReference>
<dbReference type="CDD" id="cd00038">
    <property type="entry name" value="CAP_ED"/>
    <property type="match status" value="1"/>
</dbReference>
<feature type="region of interest" description="Disordered" evidence="1">
    <location>
        <begin position="103"/>
        <end position="219"/>
    </location>
</feature>
<proteinExistence type="predicted"/>
<feature type="region of interest" description="Disordered" evidence="1">
    <location>
        <begin position="261"/>
        <end position="306"/>
    </location>
</feature>
<dbReference type="OrthoDB" id="417078at2759"/>
<evidence type="ECO:0000313" key="3">
    <source>
        <dbReference type="EMBL" id="CEM39490.1"/>
    </source>
</evidence>
<dbReference type="GO" id="GO:0005952">
    <property type="term" value="C:cAMP-dependent protein kinase complex"/>
    <property type="evidence" value="ECO:0007669"/>
    <property type="project" value="InterPro"/>
</dbReference>
<dbReference type="InterPro" id="IPR050503">
    <property type="entry name" value="cAMP-dep_PK_reg_su-like"/>
</dbReference>
<feature type="compositionally biased region" description="Polar residues" evidence="1">
    <location>
        <begin position="195"/>
        <end position="216"/>
    </location>
</feature>
<feature type="compositionally biased region" description="Basic and acidic residues" evidence="1">
    <location>
        <begin position="145"/>
        <end position="159"/>
    </location>
</feature>
<dbReference type="GO" id="GO:0034236">
    <property type="term" value="F:protein kinase A catalytic subunit binding"/>
    <property type="evidence" value="ECO:0007669"/>
    <property type="project" value="TreeGrafter"/>
</dbReference>
<dbReference type="VEuPathDB" id="CryptoDB:Vbra_10705"/>
<dbReference type="SMART" id="SM00100">
    <property type="entry name" value="cNMP"/>
    <property type="match status" value="1"/>
</dbReference>
<evidence type="ECO:0000259" key="2">
    <source>
        <dbReference type="PROSITE" id="PS50042"/>
    </source>
</evidence>
<dbReference type="GO" id="GO:0004862">
    <property type="term" value="F:cAMP-dependent protein kinase inhibitor activity"/>
    <property type="evidence" value="ECO:0007669"/>
    <property type="project" value="TreeGrafter"/>
</dbReference>
<dbReference type="Gene3D" id="2.60.120.10">
    <property type="entry name" value="Jelly Rolls"/>
    <property type="match status" value="1"/>
</dbReference>